<dbReference type="STRING" id="45882.A0A0V1C653"/>
<dbReference type="PANTHER" id="PTHR22955">
    <property type="entry name" value="RETROTRANSPOSON"/>
    <property type="match status" value="1"/>
</dbReference>
<accession>A0A0V1C653</accession>
<evidence type="ECO:0000313" key="2">
    <source>
        <dbReference type="EMBL" id="KRY44778.1"/>
    </source>
</evidence>
<reference evidence="2 3" key="1">
    <citation type="submission" date="2015-01" db="EMBL/GenBank/DDBJ databases">
        <title>Evolution of Trichinella species and genotypes.</title>
        <authorList>
            <person name="Korhonen P.K."/>
            <person name="Edoardo P."/>
            <person name="Giuseppe L.R."/>
            <person name="Gasser R.B."/>
        </authorList>
    </citation>
    <scope>NUCLEOTIDE SEQUENCE [LARGE SCALE GENOMIC DNA]</scope>
    <source>
        <strain evidence="2">ISS120</strain>
    </source>
</reference>
<protein>
    <submittedName>
        <fullName evidence="2">Uncharacterized protein</fullName>
    </submittedName>
</protein>
<dbReference type="PANTHER" id="PTHR22955:SF66">
    <property type="entry name" value="INTEGRASE CATALYTIC DOMAIN-CONTAINING PROTEIN"/>
    <property type="match status" value="1"/>
</dbReference>
<name>A0A0V1C653_TRIBR</name>
<organism evidence="2 3">
    <name type="scientific">Trichinella britovi</name>
    <name type="common">Parasitic roundworm</name>
    <dbReference type="NCBI Taxonomy" id="45882"/>
    <lineage>
        <taxon>Eukaryota</taxon>
        <taxon>Metazoa</taxon>
        <taxon>Ecdysozoa</taxon>
        <taxon>Nematoda</taxon>
        <taxon>Enoplea</taxon>
        <taxon>Dorylaimia</taxon>
        <taxon>Trichinellida</taxon>
        <taxon>Trichinellidae</taxon>
        <taxon>Trichinella</taxon>
    </lineage>
</organism>
<evidence type="ECO:0000256" key="1">
    <source>
        <dbReference type="SAM" id="MobiDB-lite"/>
    </source>
</evidence>
<comment type="caution">
    <text evidence="2">The sequence shown here is derived from an EMBL/GenBank/DDBJ whole genome shotgun (WGS) entry which is preliminary data.</text>
</comment>
<gene>
    <name evidence="2" type="ORF">T03_8014</name>
</gene>
<sequence>MELMGALFAARLIRYVQGALHLDIHSLSCWSDSEVTLAWIQSTASQWKPFDRNRVEEIQQLVEPTRWRHCPGKRNPVDVLSRGASLRGISKNCCWWQWTRWLAEPSEAWLRKLGPSESKPRSPPDEGRSPQAALLVSVVTHRPYHGLDPRRYGDVEKLFRITALCPRFVHNCGSAAEDRRSGPLTATKLEASEQVLVRIAQRQAFPKEIEALKRNANPIPGRSRDAACWRPAGEVQLTVLRKAPDPPPERSRGDAVTCSLLPAEAATRRCFPDIVCATATLLDPAGEESRKPGATWLSPMPLGHGAAASAECGRLTRS</sequence>
<dbReference type="Proteomes" id="UP000054653">
    <property type="component" value="Unassembled WGS sequence"/>
</dbReference>
<keyword evidence="3" id="KW-1185">Reference proteome</keyword>
<proteinExistence type="predicted"/>
<feature type="region of interest" description="Disordered" evidence="1">
    <location>
        <begin position="285"/>
        <end position="318"/>
    </location>
</feature>
<dbReference type="EMBL" id="JYDI01000481">
    <property type="protein sequence ID" value="KRY44778.1"/>
    <property type="molecule type" value="Genomic_DNA"/>
</dbReference>
<evidence type="ECO:0000313" key="3">
    <source>
        <dbReference type="Proteomes" id="UP000054653"/>
    </source>
</evidence>
<dbReference type="OMA" id="WRCRERI"/>
<dbReference type="AlphaFoldDB" id="A0A0V1C653"/>